<protein>
    <submittedName>
        <fullName evidence="2">Uncharacterized protein</fullName>
    </submittedName>
</protein>
<feature type="region of interest" description="Disordered" evidence="1">
    <location>
        <begin position="143"/>
        <end position="177"/>
    </location>
</feature>
<gene>
    <name evidence="2" type="ORF">PoB_003583100</name>
</gene>
<evidence type="ECO:0000256" key="1">
    <source>
        <dbReference type="SAM" id="MobiDB-lite"/>
    </source>
</evidence>
<evidence type="ECO:0000313" key="3">
    <source>
        <dbReference type="Proteomes" id="UP000735302"/>
    </source>
</evidence>
<name>A0AAV4ADQ9_9GAST</name>
<dbReference type="EMBL" id="BLXT01004061">
    <property type="protein sequence ID" value="GFO09326.1"/>
    <property type="molecule type" value="Genomic_DNA"/>
</dbReference>
<reference evidence="2 3" key="1">
    <citation type="journal article" date="2021" name="Elife">
        <title>Chloroplast acquisition without the gene transfer in kleptoplastic sea slugs, Plakobranchus ocellatus.</title>
        <authorList>
            <person name="Maeda T."/>
            <person name="Takahashi S."/>
            <person name="Yoshida T."/>
            <person name="Shimamura S."/>
            <person name="Takaki Y."/>
            <person name="Nagai Y."/>
            <person name="Toyoda A."/>
            <person name="Suzuki Y."/>
            <person name="Arimoto A."/>
            <person name="Ishii H."/>
            <person name="Satoh N."/>
            <person name="Nishiyama T."/>
            <person name="Hasebe M."/>
            <person name="Maruyama T."/>
            <person name="Minagawa J."/>
            <person name="Obokata J."/>
            <person name="Shigenobu S."/>
        </authorList>
    </citation>
    <scope>NUCLEOTIDE SEQUENCE [LARGE SCALE GENOMIC DNA]</scope>
</reference>
<dbReference type="Proteomes" id="UP000735302">
    <property type="component" value="Unassembled WGS sequence"/>
</dbReference>
<keyword evidence="3" id="KW-1185">Reference proteome</keyword>
<sequence length="177" mass="19981">MDYGVDAMSYRLLVARLTYFETFTIEILYLVYKHSDHTPSCSLPAIKKARNLLVGETEGREEERGIAGRTTICFREREGGRETGGGVASAPRLVSHVDVEAVLSPRPQGSPSVISYWLVAGLSITQQRLKILHFDYAKRDDIQQKVTQEEEFNEPKGRGRSRKISTNNRRDDQHGGE</sequence>
<accession>A0AAV4ADQ9</accession>
<feature type="compositionally biased region" description="Basic and acidic residues" evidence="1">
    <location>
        <begin position="168"/>
        <end position="177"/>
    </location>
</feature>
<comment type="caution">
    <text evidence="2">The sequence shown here is derived from an EMBL/GenBank/DDBJ whole genome shotgun (WGS) entry which is preliminary data.</text>
</comment>
<proteinExistence type="predicted"/>
<evidence type="ECO:0000313" key="2">
    <source>
        <dbReference type="EMBL" id="GFO09326.1"/>
    </source>
</evidence>
<dbReference type="AlphaFoldDB" id="A0AAV4ADQ9"/>
<organism evidence="2 3">
    <name type="scientific">Plakobranchus ocellatus</name>
    <dbReference type="NCBI Taxonomy" id="259542"/>
    <lineage>
        <taxon>Eukaryota</taxon>
        <taxon>Metazoa</taxon>
        <taxon>Spiralia</taxon>
        <taxon>Lophotrochozoa</taxon>
        <taxon>Mollusca</taxon>
        <taxon>Gastropoda</taxon>
        <taxon>Heterobranchia</taxon>
        <taxon>Euthyneura</taxon>
        <taxon>Panpulmonata</taxon>
        <taxon>Sacoglossa</taxon>
        <taxon>Placobranchoidea</taxon>
        <taxon>Plakobranchidae</taxon>
        <taxon>Plakobranchus</taxon>
    </lineage>
</organism>